<dbReference type="SUPFAM" id="SSF46565">
    <property type="entry name" value="Chaperone J-domain"/>
    <property type="match status" value="1"/>
</dbReference>
<dbReference type="InterPro" id="IPR001623">
    <property type="entry name" value="DnaJ_domain"/>
</dbReference>
<dbReference type="InterPro" id="IPR036869">
    <property type="entry name" value="J_dom_sf"/>
</dbReference>
<accession>A0A7S0M9T1</accession>
<protein>
    <recommendedName>
        <fullName evidence="1">J domain-containing protein</fullName>
    </recommendedName>
</protein>
<organism evidence="2">
    <name type="scientific">Cryptomonas curvata</name>
    <dbReference type="NCBI Taxonomy" id="233186"/>
    <lineage>
        <taxon>Eukaryota</taxon>
        <taxon>Cryptophyceae</taxon>
        <taxon>Cryptomonadales</taxon>
        <taxon>Cryptomonadaceae</taxon>
        <taxon>Cryptomonas</taxon>
    </lineage>
</organism>
<name>A0A7S0M9T1_9CRYP</name>
<reference evidence="2" key="1">
    <citation type="submission" date="2021-01" db="EMBL/GenBank/DDBJ databases">
        <authorList>
            <person name="Corre E."/>
            <person name="Pelletier E."/>
            <person name="Niang G."/>
            <person name="Scheremetjew M."/>
            <person name="Finn R."/>
            <person name="Kale V."/>
            <person name="Holt S."/>
            <person name="Cochrane G."/>
            <person name="Meng A."/>
            <person name="Brown T."/>
            <person name="Cohen L."/>
        </authorList>
    </citation>
    <scope>NUCLEOTIDE SEQUENCE</scope>
    <source>
        <strain evidence="2">CCAP979/52</strain>
    </source>
</reference>
<sequence>MHPTLSKSLRYSRRLSSHVSFSKNFFLRGYKNIWGGGSDTNEVVRCEAPRQEHKVATTESWKLDWEEDGRWVEWRLDKDAQAEGDLRRVQLEWKRFRGERGRTRVYESEDDTFGRHGGFQRGTESWWRQQHYNYEFVGSNGVLSMEAVQLALKTLKVTDAGDASAIRGAYLRMVSQWHPDRFQKEEERKTAAEMFRNVTDAYNLLKELRER</sequence>
<feature type="domain" description="J" evidence="1">
    <location>
        <begin position="150"/>
        <end position="211"/>
    </location>
</feature>
<dbReference type="EMBL" id="HBEZ01020614">
    <property type="protein sequence ID" value="CAD8633748.1"/>
    <property type="molecule type" value="Transcribed_RNA"/>
</dbReference>
<dbReference type="PROSITE" id="PS50076">
    <property type="entry name" value="DNAJ_2"/>
    <property type="match status" value="1"/>
</dbReference>
<dbReference type="SMART" id="SM00271">
    <property type="entry name" value="DnaJ"/>
    <property type="match status" value="1"/>
</dbReference>
<dbReference type="AlphaFoldDB" id="A0A7S0M9T1"/>
<dbReference type="PRINTS" id="PR00625">
    <property type="entry name" value="JDOMAIN"/>
</dbReference>
<dbReference type="Gene3D" id="1.10.287.110">
    <property type="entry name" value="DnaJ domain"/>
    <property type="match status" value="1"/>
</dbReference>
<dbReference type="Pfam" id="PF00226">
    <property type="entry name" value="DnaJ"/>
    <property type="match status" value="1"/>
</dbReference>
<gene>
    <name evidence="2" type="ORF">CCUR1050_LOCUS11429</name>
</gene>
<evidence type="ECO:0000313" key="2">
    <source>
        <dbReference type="EMBL" id="CAD8633748.1"/>
    </source>
</evidence>
<dbReference type="CDD" id="cd06257">
    <property type="entry name" value="DnaJ"/>
    <property type="match status" value="1"/>
</dbReference>
<proteinExistence type="predicted"/>
<evidence type="ECO:0000259" key="1">
    <source>
        <dbReference type="PROSITE" id="PS50076"/>
    </source>
</evidence>